<protein>
    <submittedName>
        <fullName evidence="1">Uncharacterized protein</fullName>
    </submittedName>
</protein>
<accession>A0AA88LSD8</accession>
<evidence type="ECO:0000313" key="2">
    <source>
        <dbReference type="Proteomes" id="UP001187315"/>
    </source>
</evidence>
<name>A0AA88LSD8_TACVA</name>
<dbReference type="EMBL" id="JAVHJS010000021">
    <property type="protein sequence ID" value="KAK2823169.1"/>
    <property type="molecule type" value="Genomic_DNA"/>
</dbReference>
<dbReference type="AlphaFoldDB" id="A0AA88LSD8"/>
<proteinExistence type="predicted"/>
<reference evidence="1" key="1">
    <citation type="submission" date="2023-08" db="EMBL/GenBank/DDBJ databases">
        <title>Pelteobagrus vachellii genome.</title>
        <authorList>
            <person name="Liu H."/>
        </authorList>
    </citation>
    <scope>NUCLEOTIDE SEQUENCE</scope>
    <source>
        <strain evidence="1">PRFRI_2022a</strain>
        <tissue evidence="1">Muscle</tissue>
    </source>
</reference>
<dbReference type="Proteomes" id="UP001187315">
    <property type="component" value="Unassembled WGS sequence"/>
</dbReference>
<sequence length="102" mass="10979">MAIGGYDERLRKDKVVGGWMKGVGENLLCFLNFPRNFSTPTGSRLWAGSQSRFSSLVKMSMVRALLQGQLFSFSLALLVLSQGRNNGSVQSGSASGSGGEMR</sequence>
<comment type="caution">
    <text evidence="1">The sequence shown here is derived from an EMBL/GenBank/DDBJ whole genome shotgun (WGS) entry which is preliminary data.</text>
</comment>
<evidence type="ECO:0000313" key="1">
    <source>
        <dbReference type="EMBL" id="KAK2823169.1"/>
    </source>
</evidence>
<organism evidence="1 2">
    <name type="scientific">Tachysurus vachellii</name>
    <name type="common">Darkbarbel catfish</name>
    <name type="synonym">Pelteobagrus vachellii</name>
    <dbReference type="NCBI Taxonomy" id="175792"/>
    <lineage>
        <taxon>Eukaryota</taxon>
        <taxon>Metazoa</taxon>
        <taxon>Chordata</taxon>
        <taxon>Craniata</taxon>
        <taxon>Vertebrata</taxon>
        <taxon>Euteleostomi</taxon>
        <taxon>Actinopterygii</taxon>
        <taxon>Neopterygii</taxon>
        <taxon>Teleostei</taxon>
        <taxon>Ostariophysi</taxon>
        <taxon>Siluriformes</taxon>
        <taxon>Bagridae</taxon>
        <taxon>Tachysurus</taxon>
    </lineage>
</organism>
<gene>
    <name evidence="1" type="ORF">Q7C36_019769</name>
</gene>
<keyword evidence="2" id="KW-1185">Reference proteome</keyword>